<proteinExistence type="predicted"/>
<dbReference type="AlphaFoldDB" id="A0A2P2NHE6"/>
<sequence>MGWIDELGEDSGDTWRDVIEEFRHRRDGVGVGRTMAGRVLFFFFLGPTNEPN</sequence>
<organism evidence="1">
    <name type="scientific">Rhizophora mucronata</name>
    <name type="common">Asiatic mangrove</name>
    <dbReference type="NCBI Taxonomy" id="61149"/>
    <lineage>
        <taxon>Eukaryota</taxon>
        <taxon>Viridiplantae</taxon>
        <taxon>Streptophyta</taxon>
        <taxon>Embryophyta</taxon>
        <taxon>Tracheophyta</taxon>
        <taxon>Spermatophyta</taxon>
        <taxon>Magnoliopsida</taxon>
        <taxon>eudicotyledons</taxon>
        <taxon>Gunneridae</taxon>
        <taxon>Pentapetalae</taxon>
        <taxon>rosids</taxon>
        <taxon>fabids</taxon>
        <taxon>Malpighiales</taxon>
        <taxon>Rhizophoraceae</taxon>
        <taxon>Rhizophora</taxon>
    </lineage>
</organism>
<name>A0A2P2NHE6_RHIMU</name>
<reference evidence="1" key="1">
    <citation type="submission" date="2018-02" db="EMBL/GenBank/DDBJ databases">
        <title>Rhizophora mucronata_Transcriptome.</title>
        <authorList>
            <person name="Meera S.P."/>
            <person name="Sreeshan A."/>
            <person name="Augustine A."/>
        </authorList>
    </citation>
    <scope>NUCLEOTIDE SEQUENCE</scope>
    <source>
        <tissue evidence="1">Leaf</tissue>
    </source>
</reference>
<accession>A0A2P2NHE6</accession>
<dbReference type="EMBL" id="GGEC01061379">
    <property type="protein sequence ID" value="MBX41863.1"/>
    <property type="molecule type" value="Transcribed_RNA"/>
</dbReference>
<protein>
    <submittedName>
        <fullName evidence="1">Uncharacterized protein</fullName>
    </submittedName>
</protein>
<evidence type="ECO:0000313" key="1">
    <source>
        <dbReference type="EMBL" id="MBX41863.1"/>
    </source>
</evidence>